<dbReference type="PANTHER" id="PTHR45947:SF3">
    <property type="entry name" value="SULFOQUINOVOSYL TRANSFERASE SQD2"/>
    <property type="match status" value="1"/>
</dbReference>
<dbReference type="AlphaFoldDB" id="A0A366HRZ6"/>
<evidence type="ECO:0000313" key="2">
    <source>
        <dbReference type="EMBL" id="RBP45322.1"/>
    </source>
</evidence>
<keyword evidence="2" id="KW-0808">Transferase</keyword>
<gene>
    <name evidence="2" type="ORF">DES53_103320</name>
</gene>
<sequence>MKSEDFNIQLPRVTVVTHSPSPYQVELFDEAARMGSLQLSVIYLHARDKQRLWQTTKPFHDSILLTDPNVDVNAVARSTDEADLLVLNYYKHPFVKHVLQRRKRIRKPMCFWGERPLLHSLSPLSGLFRMWRLRAIHLTHAPIWGIGSMAVTAYRREFGSGHEYVNIPYFSNLEKFGSVPRSPLSKERVFLFSGMLCHRKGTDLLAHAFARLAAEFNHVRLRVVGYGPMEAEMKEQLSSLSDRVDFTGFCPWDRLHLEYAKGDILCVPSRHDGWGLVVPEGLAAGLPVVSTIQTGAAVEFIKPGHNGWLHPPGEGEGLYRSMRLAATLTDEQWHDMSHRARISVAQHSLQRGAAKLIESAIAAMPGRTIQPKGSPVENFPM</sequence>
<dbReference type="InterPro" id="IPR050194">
    <property type="entry name" value="Glycosyltransferase_grp1"/>
</dbReference>
<keyword evidence="3" id="KW-1185">Reference proteome</keyword>
<evidence type="ECO:0000259" key="1">
    <source>
        <dbReference type="Pfam" id="PF00534"/>
    </source>
</evidence>
<feature type="domain" description="Glycosyl transferase family 1" evidence="1">
    <location>
        <begin position="185"/>
        <end position="340"/>
    </location>
</feature>
<dbReference type="EMBL" id="QNRR01000003">
    <property type="protein sequence ID" value="RBP45322.1"/>
    <property type="molecule type" value="Genomic_DNA"/>
</dbReference>
<proteinExistence type="predicted"/>
<dbReference type="PANTHER" id="PTHR45947">
    <property type="entry name" value="SULFOQUINOVOSYL TRANSFERASE SQD2"/>
    <property type="match status" value="1"/>
</dbReference>
<accession>A0A366HRZ6</accession>
<protein>
    <submittedName>
        <fullName evidence="2">Glycosyltransferase involved in cell wall biosynthesis</fullName>
    </submittedName>
</protein>
<dbReference type="InterPro" id="IPR001296">
    <property type="entry name" value="Glyco_trans_1"/>
</dbReference>
<organism evidence="2 3">
    <name type="scientific">Roseimicrobium gellanilyticum</name>
    <dbReference type="NCBI Taxonomy" id="748857"/>
    <lineage>
        <taxon>Bacteria</taxon>
        <taxon>Pseudomonadati</taxon>
        <taxon>Verrucomicrobiota</taxon>
        <taxon>Verrucomicrobiia</taxon>
        <taxon>Verrucomicrobiales</taxon>
        <taxon>Verrucomicrobiaceae</taxon>
        <taxon>Roseimicrobium</taxon>
    </lineage>
</organism>
<dbReference type="Gene3D" id="3.40.50.2000">
    <property type="entry name" value="Glycogen Phosphorylase B"/>
    <property type="match status" value="2"/>
</dbReference>
<dbReference type="Pfam" id="PF00534">
    <property type="entry name" value="Glycos_transf_1"/>
    <property type="match status" value="1"/>
</dbReference>
<dbReference type="Proteomes" id="UP000253426">
    <property type="component" value="Unassembled WGS sequence"/>
</dbReference>
<comment type="caution">
    <text evidence="2">The sequence shown here is derived from an EMBL/GenBank/DDBJ whole genome shotgun (WGS) entry which is preliminary data.</text>
</comment>
<evidence type="ECO:0000313" key="3">
    <source>
        <dbReference type="Proteomes" id="UP000253426"/>
    </source>
</evidence>
<dbReference type="GO" id="GO:0016757">
    <property type="term" value="F:glycosyltransferase activity"/>
    <property type="evidence" value="ECO:0007669"/>
    <property type="project" value="InterPro"/>
</dbReference>
<dbReference type="SUPFAM" id="SSF53756">
    <property type="entry name" value="UDP-Glycosyltransferase/glycogen phosphorylase"/>
    <property type="match status" value="1"/>
</dbReference>
<reference evidence="2 3" key="1">
    <citation type="submission" date="2018-06" db="EMBL/GenBank/DDBJ databases">
        <title>Genomic Encyclopedia of Type Strains, Phase IV (KMG-IV): sequencing the most valuable type-strain genomes for metagenomic binning, comparative biology and taxonomic classification.</title>
        <authorList>
            <person name="Goeker M."/>
        </authorList>
    </citation>
    <scope>NUCLEOTIDE SEQUENCE [LARGE SCALE GENOMIC DNA]</scope>
    <source>
        <strain evidence="2 3">DSM 25532</strain>
    </source>
</reference>
<dbReference type="OrthoDB" id="9795068at2"/>
<dbReference type="CDD" id="cd03801">
    <property type="entry name" value="GT4_PimA-like"/>
    <property type="match status" value="1"/>
</dbReference>
<name>A0A366HRZ6_9BACT</name>